<protein>
    <submittedName>
        <fullName evidence="1">Uncharacterized protein</fullName>
    </submittedName>
</protein>
<name>A0A5A5RP87_MICAE</name>
<evidence type="ECO:0000313" key="2">
    <source>
        <dbReference type="Proteomes" id="UP000324689"/>
    </source>
</evidence>
<gene>
    <name evidence="1" type="ORF">MiTs_00381</name>
</gene>
<comment type="caution">
    <text evidence="1">The sequence shown here is derived from an EMBL/GenBank/DDBJ whole genome shotgun (WGS) entry which is preliminary data.</text>
</comment>
<organism evidence="1 2">
    <name type="scientific">Microcystis aeruginosa NIES-2521</name>
    <dbReference type="NCBI Taxonomy" id="2303983"/>
    <lineage>
        <taxon>Bacteria</taxon>
        <taxon>Bacillati</taxon>
        <taxon>Cyanobacteriota</taxon>
        <taxon>Cyanophyceae</taxon>
        <taxon>Oscillatoriophycideae</taxon>
        <taxon>Chroococcales</taxon>
        <taxon>Microcystaceae</taxon>
        <taxon>Microcystis</taxon>
    </lineage>
</organism>
<dbReference type="Proteomes" id="UP000324689">
    <property type="component" value="Unassembled WGS sequence"/>
</dbReference>
<sequence length="43" mass="4919">MRSNLNNDQKKLLIAELKKAAIKHTPENIIRITQDTSGKIIFL</sequence>
<reference evidence="1 2" key="1">
    <citation type="submission" date="2018-09" db="EMBL/GenBank/DDBJ databases">
        <title>Evolutionary history of phycoerythrin pigmentation in the water bloom-forming cyanobacterium Microcystis aeruginosa.</title>
        <authorList>
            <person name="Tanabe Y."/>
            <person name="Tanabe Y."/>
            <person name="Yamaguchi H."/>
        </authorList>
    </citation>
    <scope>NUCLEOTIDE SEQUENCE [LARGE SCALE GENOMIC DNA]</scope>
    <source>
        <strain evidence="1 2">NIES-2521</strain>
    </source>
</reference>
<dbReference type="AlphaFoldDB" id="A0A5A5RP87"/>
<dbReference type="EMBL" id="BHVQ01000003">
    <property type="protein sequence ID" value="GCA78403.1"/>
    <property type="molecule type" value="Genomic_DNA"/>
</dbReference>
<proteinExistence type="predicted"/>
<evidence type="ECO:0000313" key="1">
    <source>
        <dbReference type="EMBL" id="GCA78403.1"/>
    </source>
</evidence>
<accession>A0A5A5RP87</accession>